<dbReference type="GO" id="GO:0008270">
    <property type="term" value="F:zinc ion binding"/>
    <property type="evidence" value="ECO:0007669"/>
    <property type="project" value="InterPro"/>
</dbReference>
<keyword evidence="4" id="KW-0548">Nucleotidyltransferase</keyword>
<feature type="domain" description="DNA primase/helicase Gp4 N-terminal Bacteriophage T7-like" evidence="8">
    <location>
        <begin position="32"/>
        <end position="68"/>
    </location>
</feature>
<evidence type="ECO:0000256" key="1">
    <source>
        <dbReference type="ARBA" id="ARBA00022478"/>
    </source>
</evidence>
<dbReference type="InterPro" id="IPR009270">
    <property type="entry name" value="DUF927"/>
</dbReference>
<dbReference type="GO" id="GO:0004386">
    <property type="term" value="F:helicase activity"/>
    <property type="evidence" value="ECO:0007669"/>
    <property type="project" value="InterPro"/>
</dbReference>
<dbReference type="CDD" id="cd01029">
    <property type="entry name" value="TOPRIM_primases"/>
    <property type="match status" value="1"/>
</dbReference>
<dbReference type="EMBL" id="NITZ01000022">
    <property type="protein sequence ID" value="PHM47143.1"/>
    <property type="molecule type" value="Genomic_DNA"/>
</dbReference>
<evidence type="ECO:0000256" key="5">
    <source>
        <dbReference type="ARBA" id="ARBA00022705"/>
    </source>
</evidence>
<comment type="caution">
    <text evidence="9">The sequence shown here is derived from an EMBL/GenBank/DDBJ whole genome shotgun (WGS) entry which is preliminary data.</text>
</comment>
<name>A0A2D0JLH2_9GAMM</name>
<dbReference type="SMART" id="SM00778">
    <property type="entry name" value="Prim_Zn_Ribbon"/>
    <property type="match status" value="1"/>
</dbReference>
<dbReference type="GO" id="GO:0006269">
    <property type="term" value="P:DNA replication, synthesis of primer"/>
    <property type="evidence" value="ECO:0007669"/>
    <property type="project" value="UniProtKB-KW"/>
</dbReference>
<evidence type="ECO:0000259" key="8">
    <source>
        <dbReference type="SMART" id="SM00778"/>
    </source>
</evidence>
<evidence type="ECO:0000256" key="2">
    <source>
        <dbReference type="ARBA" id="ARBA00022515"/>
    </source>
</evidence>
<dbReference type="InterPro" id="IPR013237">
    <property type="entry name" value="Phage_T7_Gp4_N"/>
</dbReference>
<keyword evidence="5" id="KW-0235">DNA replication</keyword>
<dbReference type="Gene3D" id="3.40.1360.10">
    <property type="match status" value="1"/>
</dbReference>
<keyword evidence="6" id="KW-0804">Transcription</keyword>
<evidence type="ECO:0000256" key="6">
    <source>
        <dbReference type="ARBA" id="ARBA00023163"/>
    </source>
</evidence>
<dbReference type="OrthoDB" id="784829at2"/>
<keyword evidence="1" id="KW-0240">DNA-directed RNA polymerase</keyword>
<reference evidence="9 10" key="1">
    <citation type="journal article" date="2017" name="Nat. Microbiol.">
        <title>Natural product diversity associated with the nematode symbionts Photorhabdus and Xenorhabdus.</title>
        <authorList>
            <person name="Tobias N.J."/>
            <person name="Wolff H."/>
            <person name="Djahanschiri B."/>
            <person name="Grundmann F."/>
            <person name="Kronenwerth M."/>
            <person name="Shi Y.M."/>
            <person name="Simonyi S."/>
            <person name="Grun P."/>
            <person name="Shapiro-Ilan D."/>
            <person name="Pidot S.J."/>
            <person name="Stinear T.P."/>
            <person name="Ebersberger I."/>
            <person name="Bode H.B."/>
        </authorList>
    </citation>
    <scope>NUCLEOTIDE SEQUENCE [LARGE SCALE GENOMIC DNA]</scope>
    <source>
        <strain evidence="9 10">DSM 17902</strain>
    </source>
</reference>
<dbReference type="Pfam" id="PF06048">
    <property type="entry name" value="DUF927"/>
    <property type="match status" value="1"/>
</dbReference>
<dbReference type="RefSeq" id="WP_099115467.1">
    <property type="nucleotide sequence ID" value="NZ_CAWNQI010000054.1"/>
</dbReference>
<dbReference type="InterPro" id="IPR034154">
    <property type="entry name" value="TOPRIM_DnaG/twinkle"/>
</dbReference>
<dbReference type="AlphaFoldDB" id="A0A2D0JLH2"/>
<protein>
    <submittedName>
        <fullName evidence="9">DNA primase</fullName>
    </submittedName>
</protein>
<dbReference type="SUPFAM" id="SSF57783">
    <property type="entry name" value="Zinc beta-ribbon"/>
    <property type="match status" value="1"/>
</dbReference>
<evidence type="ECO:0000313" key="10">
    <source>
        <dbReference type="Proteomes" id="UP000221980"/>
    </source>
</evidence>
<evidence type="ECO:0000256" key="4">
    <source>
        <dbReference type="ARBA" id="ARBA00022695"/>
    </source>
</evidence>
<dbReference type="Pfam" id="PF08273">
    <property type="entry name" value="Zn_Ribbon_Prim"/>
    <property type="match status" value="1"/>
</dbReference>
<dbReference type="GO" id="GO:0016779">
    <property type="term" value="F:nucleotidyltransferase activity"/>
    <property type="evidence" value="ECO:0007669"/>
    <property type="project" value="UniProtKB-KW"/>
</dbReference>
<sequence length="926" mass="101697">MKAIDVIREVKLKANGQWQGILANMGAEVPLNQHTACPACGGKDRFRFDDKDGNGTFICNQCGAGDGLDLVQRVLRVGVTEAAKEVAEIIGIETRSDYQPTRNEAQIKMQQAQHKERQTQSQANERTEKQKRFTERYNRLLSQIQQGESVYLNNKGLSGFTVPLLADGSLLIPLVDADGTVTGAQTITAEGKKRLVPGTQKKGSFIPLSALTGTPDTVLIAEGYATALTVSQLHEGLVLAAIDEGNLSAVAEQVRERWPDAKIILAADNDWHGPEERDNNGRLKKNVGKISAEKTAKAINGWVTLPPTEHKADWDDYRQHHGIEAAKQAFSDGLYQAGEETSMSKAVTIPLDEHREKPRDPLIPFIDVRSEGVFYVTPKLDKETGEIIKPEQWLCSPVDVIGTGIDENDEQYLIVRWQAKGSQTPVIKGIASADIGEREGWRMLKAGGVQVTTKSNLRAILADWLIRSHTREIWSMTAKSGWHKGAYIMPDGTVIGVPRQPVLFNGGSAAANAYTMSGTTESWREHVARLAEKNPFMMLGVAVALAAPMIGIVGADGFGVHLYAQSTAGKTTTADIATSLYGKADEQRLTWYGTALGIANEALAHNDGLLSLDEVGQGANPKHVHTSAYTLFNGRGKIQGAKEGGNRPLASWRTVAISTGEKDIPTFLMEAGIKINAGQLVRLLNIPMERAKNLHGLENGKAHADALKRGCREHHGAAGREWIRYLSSHHEAAKQAYADAQSRWSTLIPESYGEQVQRVSDRFAILEAALMLGRVVTGWKEQDCRDVLQYIFNVWVAEFGAGNKELEQIVEQAVSFLNAHGMSRYAPLPYDERDLPIRDLAGYREKKGIHDDDPVVFYTLPGTFKQEIAKGFNPDMFADTLVKNGILRKPASGRSFQGKTPRLKHLGGIQQRAYIMVLMPESDEEK</sequence>
<keyword evidence="3" id="KW-0808">Transferase</keyword>
<feature type="region of interest" description="Disordered" evidence="7">
    <location>
        <begin position="106"/>
        <end position="131"/>
    </location>
</feature>
<evidence type="ECO:0000313" key="9">
    <source>
        <dbReference type="EMBL" id="PHM47143.1"/>
    </source>
</evidence>
<dbReference type="InterPro" id="IPR006171">
    <property type="entry name" value="TOPRIM_dom"/>
</dbReference>
<dbReference type="GO" id="GO:1990077">
    <property type="term" value="C:primosome complex"/>
    <property type="evidence" value="ECO:0007669"/>
    <property type="project" value="UniProtKB-KW"/>
</dbReference>
<dbReference type="InterPro" id="IPR036977">
    <property type="entry name" value="DNA_primase_Znf_CHC2"/>
</dbReference>
<keyword evidence="10" id="KW-1185">Reference proteome</keyword>
<evidence type="ECO:0000256" key="3">
    <source>
        <dbReference type="ARBA" id="ARBA00022679"/>
    </source>
</evidence>
<proteinExistence type="predicted"/>
<dbReference type="GO" id="GO:0000428">
    <property type="term" value="C:DNA-directed RNA polymerase complex"/>
    <property type="evidence" value="ECO:0007669"/>
    <property type="project" value="UniProtKB-KW"/>
</dbReference>
<gene>
    <name evidence="9" type="ORF">Xmir_03565</name>
</gene>
<organism evidence="9 10">
    <name type="scientific">Xenorhabdus miraniensis</name>
    <dbReference type="NCBI Taxonomy" id="351674"/>
    <lineage>
        <taxon>Bacteria</taxon>
        <taxon>Pseudomonadati</taxon>
        <taxon>Pseudomonadota</taxon>
        <taxon>Gammaproteobacteria</taxon>
        <taxon>Enterobacterales</taxon>
        <taxon>Morganellaceae</taxon>
        <taxon>Xenorhabdus</taxon>
    </lineage>
</organism>
<keyword evidence="2" id="KW-0639">Primosome</keyword>
<evidence type="ECO:0000256" key="7">
    <source>
        <dbReference type="SAM" id="MobiDB-lite"/>
    </source>
</evidence>
<dbReference type="GO" id="GO:0003677">
    <property type="term" value="F:DNA binding"/>
    <property type="evidence" value="ECO:0007669"/>
    <property type="project" value="InterPro"/>
</dbReference>
<dbReference type="Proteomes" id="UP000221980">
    <property type="component" value="Unassembled WGS sequence"/>
</dbReference>
<dbReference type="Pfam" id="PF13362">
    <property type="entry name" value="Toprim_3"/>
    <property type="match status" value="1"/>
</dbReference>
<dbReference type="Gene3D" id="3.90.580.10">
    <property type="entry name" value="Zinc finger, CHC2-type domain"/>
    <property type="match status" value="1"/>
</dbReference>
<accession>A0A2D0JLH2</accession>